<gene>
    <name evidence="3" type="ORF">GCM10023330_12610</name>
</gene>
<organism evidence="3 4">
    <name type="scientific">Litoribaculum gwangyangense</name>
    <dbReference type="NCBI Taxonomy" id="1130722"/>
    <lineage>
        <taxon>Bacteria</taxon>
        <taxon>Pseudomonadati</taxon>
        <taxon>Bacteroidota</taxon>
        <taxon>Flavobacteriia</taxon>
        <taxon>Flavobacteriales</taxon>
        <taxon>Flavobacteriaceae</taxon>
        <taxon>Litoribaculum</taxon>
    </lineage>
</organism>
<evidence type="ECO:0000313" key="3">
    <source>
        <dbReference type="EMBL" id="GAA4807552.1"/>
    </source>
</evidence>
<dbReference type="Pfam" id="PF07978">
    <property type="entry name" value="NIPSNAP"/>
    <property type="match status" value="1"/>
</dbReference>
<feature type="signal peptide" evidence="1">
    <location>
        <begin position="1"/>
        <end position="20"/>
    </location>
</feature>
<feature type="chain" id="PRO_5047049848" evidence="1">
    <location>
        <begin position="21"/>
        <end position="270"/>
    </location>
</feature>
<evidence type="ECO:0000313" key="4">
    <source>
        <dbReference type="Proteomes" id="UP001501433"/>
    </source>
</evidence>
<dbReference type="RefSeq" id="WP_345276107.1">
    <property type="nucleotide sequence ID" value="NZ_BAABJW010000002.1"/>
</dbReference>
<dbReference type="Proteomes" id="UP001501433">
    <property type="component" value="Unassembled WGS sequence"/>
</dbReference>
<feature type="domain" description="NIPSNAP" evidence="2">
    <location>
        <begin position="165"/>
        <end position="268"/>
    </location>
</feature>
<comment type="caution">
    <text evidence="3">The sequence shown here is derived from an EMBL/GenBank/DDBJ whole genome shotgun (WGS) entry which is preliminary data.</text>
</comment>
<dbReference type="InterPro" id="IPR011008">
    <property type="entry name" value="Dimeric_a/b-barrel"/>
</dbReference>
<keyword evidence="1" id="KW-0732">Signal</keyword>
<dbReference type="InterPro" id="IPR012577">
    <property type="entry name" value="NIPSNAP"/>
</dbReference>
<evidence type="ECO:0000259" key="2">
    <source>
        <dbReference type="Pfam" id="PF07978"/>
    </source>
</evidence>
<proteinExistence type="predicted"/>
<dbReference type="SUPFAM" id="SSF54909">
    <property type="entry name" value="Dimeric alpha+beta barrel"/>
    <property type="match status" value="1"/>
</dbReference>
<protein>
    <submittedName>
        <fullName evidence="3">NIPSNAP family protein</fullName>
    </submittedName>
</protein>
<evidence type="ECO:0000256" key="1">
    <source>
        <dbReference type="SAM" id="SignalP"/>
    </source>
</evidence>
<keyword evidence="4" id="KW-1185">Reference proteome</keyword>
<accession>A0ABP9CBT2</accession>
<reference evidence="4" key="1">
    <citation type="journal article" date="2019" name="Int. J. Syst. Evol. Microbiol.">
        <title>The Global Catalogue of Microorganisms (GCM) 10K type strain sequencing project: providing services to taxonomists for standard genome sequencing and annotation.</title>
        <authorList>
            <consortium name="The Broad Institute Genomics Platform"/>
            <consortium name="The Broad Institute Genome Sequencing Center for Infectious Disease"/>
            <person name="Wu L."/>
            <person name="Ma J."/>
        </authorList>
    </citation>
    <scope>NUCLEOTIDE SEQUENCE [LARGE SCALE GENOMIC DNA]</scope>
    <source>
        <strain evidence="4">JCM 18325</strain>
    </source>
</reference>
<dbReference type="Gene3D" id="3.30.70.100">
    <property type="match status" value="2"/>
</dbReference>
<name>A0ABP9CBT2_9FLAO</name>
<dbReference type="EMBL" id="BAABJW010000002">
    <property type="protein sequence ID" value="GAA4807552.1"/>
    <property type="molecule type" value="Genomic_DNA"/>
</dbReference>
<sequence>MKTIKFLLLASILISFTNCQKTNNTDKVDENLQSNNREYYQLKVYTFDTDNQVATTDKYLENAYLPALKNLGIKNIGVFKSKPNEKDSIKKTYVLIPFNSMEQFLPIEDSIHKYEDYLSKGNDYLNASYDNPPYKRMKSTIMKAFIDMPKMQPSKLESPRSERVYELRSYESPTEQYFTNKVDMFNAGGEIKLFESLKFNAVFYAEVISGAKMPNLMYMTTFENQVSREEHWKAFRESAKWNELKAMEKYQNNVSHIDIMFLYPTDYSDY</sequence>